<dbReference type="GO" id="GO:0003938">
    <property type="term" value="F:IMP dehydrogenase activity"/>
    <property type="evidence" value="ECO:0007669"/>
    <property type="project" value="InterPro"/>
</dbReference>
<evidence type="ECO:0000256" key="1">
    <source>
        <dbReference type="ARBA" id="ARBA00005502"/>
    </source>
</evidence>
<comment type="similarity">
    <text evidence="1">Belongs to the IMPDH/GMPR family.</text>
</comment>
<accession>A0A7C1HTQ4</accession>
<dbReference type="PANTHER" id="PTHR11911">
    <property type="entry name" value="INOSINE-5-MONOPHOSPHATE DEHYDROGENASE RELATED"/>
    <property type="match status" value="1"/>
</dbReference>
<protein>
    <submittedName>
        <fullName evidence="3">Guanosine monophosphate reductase</fullName>
    </submittedName>
</protein>
<dbReference type="PANTHER" id="PTHR11911:SF111">
    <property type="entry name" value="INOSINE-5'-MONOPHOSPHATE DEHYDROGENASE"/>
    <property type="match status" value="1"/>
</dbReference>
<comment type="caution">
    <text evidence="3">The sequence shown here is derived from an EMBL/GenBank/DDBJ whole genome shotgun (WGS) entry which is preliminary data.</text>
</comment>
<dbReference type="EMBL" id="DSDM01000087">
    <property type="protein sequence ID" value="HDQ88797.1"/>
    <property type="molecule type" value="Genomic_DNA"/>
</dbReference>
<dbReference type="SUPFAM" id="SSF51412">
    <property type="entry name" value="Inosine monophosphate dehydrogenase (IMPDH)"/>
    <property type="match status" value="1"/>
</dbReference>
<evidence type="ECO:0000259" key="2">
    <source>
        <dbReference type="Pfam" id="PF00478"/>
    </source>
</evidence>
<name>A0A7C1HTQ4_UNCKA</name>
<reference evidence="3" key="1">
    <citation type="journal article" date="2020" name="mSystems">
        <title>Genome- and Community-Level Interaction Insights into Carbon Utilization and Element Cycling Functions of Hydrothermarchaeota in Hydrothermal Sediment.</title>
        <authorList>
            <person name="Zhou Z."/>
            <person name="Liu Y."/>
            <person name="Xu W."/>
            <person name="Pan J."/>
            <person name="Luo Z.H."/>
            <person name="Li M."/>
        </authorList>
    </citation>
    <scope>NUCLEOTIDE SEQUENCE [LARGE SCALE GENOMIC DNA]</scope>
    <source>
        <strain evidence="3">SpSt-1219</strain>
    </source>
</reference>
<dbReference type="FunFam" id="3.20.20.70:FF:000424">
    <property type="entry name" value="Inosine-5'-monophosphate dehydrogenase 2"/>
    <property type="match status" value="1"/>
</dbReference>
<dbReference type="AlphaFoldDB" id="A0A7C1HTQ4"/>
<dbReference type="Gene3D" id="3.20.20.70">
    <property type="entry name" value="Aldolase class I"/>
    <property type="match status" value="2"/>
</dbReference>
<proteinExistence type="inferred from homology"/>
<dbReference type="InterPro" id="IPR005990">
    <property type="entry name" value="IMP_DH"/>
</dbReference>
<organism evidence="3">
    <name type="scientific">candidate division WWE3 bacterium</name>
    <dbReference type="NCBI Taxonomy" id="2053526"/>
    <lineage>
        <taxon>Bacteria</taxon>
        <taxon>Katanobacteria</taxon>
    </lineage>
</organism>
<dbReference type="SMART" id="SM01240">
    <property type="entry name" value="IMPDH"/>
    <property type="match status" value="1"/>
</dbReference>
<gene>
    <name evidence="3" type="ORF">ENN92_01460</name>
</gene>
<dbReference type="GO" id="GO:0006183">
    <property type="term" value="P:GTP biosynthetic process"/>
    <property type="evidence" value="ECO:0007669"/>
    <property type="project" value="TreeGrafter"/>
</dbReference>
<dbReference type="Pfam" id="PF00478">
    <property type="entry name" value="IMPDH"/>
    <property type="match status" value="1"/>
</dbReference>
<feature type="domain" description="IMP dehydrogenase/GMP reductase" evidence="2">
    <location>
        <begin position="14"/>
        <end position="362"/>
    </location>
</feature>
<dbReference type="InterPro" id="IPR001093">
    <property type="entry name" value="IMP_DH_GMPRt"/>
</dbReference>
<sequence length="368" mass="39438">MKKPQIQSQKLPLALSFDDVLLVPQYSEINSRSEVDLHTKLSPNLTLEIPLISTNMSTVTGVEMAVKMAELGGMGILPRFEPIEIQANKVAQVRTRVGDRVADEKNQKPIAASIGLKEELRRAETLVNAGATVINVDVAHGHMKQNLDFIKRVKSHFGDKITIIGGIASTAECAKDLYKAGADSVFIGIGGGSICTTRIMTGCGLPTMDSVFRIGEVARRLGKSCIPGAGIRNSGDIVKALAGGASAIAGGNIFAGTDETPGEIIEINGKKYKKYEGSTSIEEKKRHIEANPEGKSASYTKHIEGVAGLIEYKGPLNEIVENLLAGVRSGFAYCGARNLTELWEKAEFVQISAGGIRESHSHDILEIE</sequence>
<dbReference type="Proteomes" id="UP000886066">
    <property type="component" value="Unassembled WGS sequence"/>
</dbReference>
<evidence type="ECO:0000313" key="3">
    <source>
        <dbReference type="EMBL" id="HDQ88797.1"/>
    </source>
</evidence>
<dbReference type="CDD" id="cd00381">
    <property type="entry name" value="IMPDH"/>
    <property type="match status" value="1"/>
</dbReference>
<dbReference type="InterPro" id="IPR013785">
    <property type="entry name" value="Aldolase_TIM"/>
</dbReference>